<comment type="caution">
    <text evidence="2">The sequence shown here is derived from an EMBL/GenBank/DDBJ whole genome shotgun (WGS) entry which is preliminary data.</text>
</comment>
<gene>
    <name evidence="2" type="ORF">HINF_LOCUS5661</name>
    <name evidence="3" type="ORF">HINF_LOCUS5667</name>
</gene>
<evidence type="ECO:0000313" key="2">
    <source>
        <dbReference type="EMBL" id="CAL5979514.1"/>
    </source>
</evidence>
<protein>
    <submittedName>
        <fullName evidence="2">Hypothetical_protein</fullName>
    </submittedName>
</protein>
<evidence type="ECO:0000256" key="1">
    <source>
        <dbReference type="SAM" id="Phobius"/>
    </source>
</evidence>
<evidence type="ECO:0000313" key="4">
    <source>
        <dbReference type="Proteomes" id="UP001642409"/>
    </source>
</evidence>
<keyword evidence="4" id="KW-1185">Reference proteome</keyword>
<keyword evidence="1" id="KW-0472">Membrane</keyword>
<reference evidence="2 4" key="1">
    <citation type="submission" date="2024-07" db="EMBL/GenBank/DDBJ databases">
        <authorList>
            <person name="Akdeniz Z."/>
        </authorList>
    </citation>
    <scope>NUCLEOTIDE SEQUENCE [LARGE SCALE GENOMIC DNA]</scope>
</reference>
<accession>A0ABP1GUI4</accession>
<sequence>MVHTGIIFTNWYLCVDKCYGVYEKPLCPPIPNSIVVNGEATQVSCKDNEAEKPFPEWATAVLVVVISLVLCVVGFIVSCFIGVSKMKKVREANAEVKTEHVIVQDTIQEPPVIDAIQ</sequence>
<feature type="transmembrane region" description="Helical" evidence="1">
    <location>
        <begin position="57"/>
        <end position="83"/>
    </location>
</feature>
<organism evidence="2 4">
    <name type="scientific">Hexamita inflata</name>
    <dbReference type="NCBI Taxonomy" id="28002"/>
    <lineage>
        <taxon>Eukaryota</taxon>
        <taxon>Metamonada</taxon>
        <taxon>Diplomonadida</taxon>
        <taxon>Hexamitidae</taxon>
        <taxon>Hexamitinae</taxon>
        <taxon>Hexamita</taxon>
    </lineage>
</organism>
<dbReference type="EMBL" id="CAXDID020000011">
    <property type="protein sequence ID" value="CAL5979520.1"/>
    <property type="molecule type" value="Genomic_DNA"/>
</dbReference>
<name>A0ABP1GUI4_9EUKA</name>
<keyword evidence="1" id="KW-1133">Transmembrane helix</keyword>
<dbReference type="Proteomes" id="UP001642409">
    <property type="component" value="Unassembled WGS sequence"/>
</dbReference>
<evidence type="ECO:0000313" key="3">
    <source>
        <dbReference type="EMBL" id="CAL5979520.1"/>
    </source>
</evidence>
<keyword evidence="1" id="KW-0812">Transmembrane</keyword>
<proteinExistence type="predicted"/>
<dbReference type="EMBL" id="CAXDID020000011">
    <property type="protein sequence ID" value="CAL5979514.1"/>
    <property type="molecule type" value="Genomic_DNA"/>
</dbReference>